<evidence type="ECO:0000256" key="5">
    <source>
        <dbReference type="ARBA" id="ARBA00023240"/>
    </source>
</evidence>
<protein>
    <recommendedName>
        <fullName evidence="9">Salivary lipocalin</fullName>
    </recommendedName>
</protein>
<organism evidence="8">
    <name type="scientific">Triatoma dimidiata</name>
    <name type="common">Kissing bug</name>
    <name type="synonym">Meccus dimidiatus</name>
    <dbReference type="NCBI Taxonomy" id="72491"/>
    <lineage>
        <taxon>Eukaryota</taxon>
        <taxon>Metazoa</taxon>
        <taxon>Ecdysozoa</taxon>
        <taxon>Arthropoda</taxon>
        <taxon>Hexapoda</taxon>
        <taxon>Insecta</taxon>
        <taxon>Pterygota</taxon>
        <taxon>Neoptera</taxon>
        <taxon>Paraneoptera</taxon>
        <taxon>Hemiptera</taxon>
        <taxon>Heteroptera</taxon>
        <taxon>Panheteroptera</taxon>
        <taxon>Cimicomorpha</taxon>
        <taxon>Reduviidae</taxon>
        <taxon>Triatominae</taxon>
        <taxon>Triatoma</taxon>
    </lineage>
</organism>
<dbReference type="CDD" id="cd19423">
    <property type="entry name" value="lipocalin_LTBP1-like"/>
    <property type="match status" value="1"/>
</dbReference>
<evidence type="ECO:0000256" key="1">
    <source>
        <dbReference type="ARBA" id="ARBA00004613"/>
    </source>
</evidence>
<comment type="subcellular location">
    <subcellularLocation>
        <location evidence="1">Secreted</location>
    </subcellularLocation>
</comment>
<evidence type="ECO:0008006" key="9">
    <source>
        <dbReference type="Google" id="ProtNLM"/>
    </source>
</evidence>
<keyword evidence="3" id="KW-0800">Toxin</keyword>
<evidence type="ECO:0000256" key="6">
    <source>
        <dbReference type="ARBA" id="ARBA00034121"/>
    </source>
</evidence>
<dbReference type="Gene3D" id="2.40.128.20">
    <property type="match status" value="1"/>
</dbReference>
<evidence type="ECO:0000256" key="2">
    <source>
        <dbReference type="ARBA" id="ARBA00022525"/>
    </source>
</evidence>
<evidence type="ECO:0000256" key="3">
    <source>
        <dbReference type="ARBA" id="ARBA00022656"/>
    </source>
</evidence>
<dbReference type="GO" id="GO:0030682">
    <property type="term" value="P:symbiont-mediated perturbation of host defenses"/>
    <property type="evidence" value="ECO:0007669"/>
    <property type="project" value="InterPro"/>
</dbReference>
<dbReference type="Pfam" id="PF03973">
    <property type="entry name" value="Triabin"/>
    <property type="match status" value="1"/>
</dbReference>
<sequence>MKAIFAVLFFGIMTYVSAQVSSSQCQSYSPMPNFDPSKFFLGSWFVTHAKNGPEFAVCRTYHTSVKGREINLNANGYYGDKKKNSYYKVSCTGPKGSGKLGKFSLSCNLHSLTNSPSPSQKSITYNLDLTIIKTDYSQYAIVYRCAWYPSERVTKDNLLILHRDKQALLPNIAQIFQQETRMPLSGLPFTRQKTTCKSTDNYITDESIDELLKF</sequence>
<keyword evidence="4 7" id="KW-0732">Signal</keyword>
<name>D1MWC4_TRIDM</name>
<keyword evidence="2" id="KW-0964">Secreted</keyword>
<keyword evidence="5" id="KW-1199">Hemostasis impairing toxin</keyword>
<evidence type="ECO:0000313" key="8">
    <source>
        <dbReference type="EMBL" id="BAI50825.1"/>
    </source>
</evidence>
<dbReference type="AlphaFoldDB" id="D1MWC4"/>
<dbReference type="GO" id="GO:0090729">
    <property type="term" value="F:toxin activity"/>
    <property type="evidence" value="ECO:0007669"/>
    <property type="project" value="UniProtKB-KW"/>
</dbReference>
<proteinExistence type="evidence at transcript level"/>
<evidence type="ECO:0000256" key="4">
    <source>
        <dbReference type="ARBA" id="ARBA00022729"/>
    </source>
</evidence>
<accession>D1MWC4</accession>
<dbReference type="SUPFAM" id="SSF50814">
    <property type="entry name" value="Lipocalins"/>
    <property type="match status" value="1"/>
</dbReference>
<evidence type="ECO:0000256" key="7">
    <source>
        <dbReference type="SAM" id="SignalP"/>
    </source>
</evidence>
<dbReference type="EMBL" id="AB470375">
    <property type="protein sequence ID" value="BAI50825.1"/>
    <property type="molecule type" value="mRNA"/>
</dbReference>
<dbReference type="InterPro" id="IPR005657">
    <property type="entry name" value="Triabi/Procalin"/>
</dbReference>
<reference evidence="8" key="1">
    <citation type="journal article" date="2010" name="Infect. Genet. Evol.">
        <title>A repertoire of the dominant transcripts from the salivary glands of the blood-sucking bug, Triatoma dimidiata, a vector of Chagas disease.</title>
        <authorList>
            <person name="Kato H."/>
            <person name="Jochim R.C."/>
            <person name="Gomez E.A."/>
            <person name="Sakoda R."/>
            <person name="Iwata H."/>
            <person name="Valenzuela J.G."/>
            <person name="Hashiguchi Y."/>
        </authorList>
    </citation>
    <scope>NUCLEOTIDE SEQUENCE</scope>
    <source>
        <tissue evidence="8">Salivary gland</tissue>
    </source>
</reference>
<dbReference type="GO" id="GO:0005576">
    <property type="term" value="C:extracellular region"/>
    <property type="evidence" value="ECO:0007669"/>
    <property type="project" value="UniProtKB-SubCell"/>
</dbReference>
<comment type="similarity">
    <text evidence="6">Belongs to the calycin superfamily. Triabin family.</text>
</comment>
<dbReference type="InterPro" id="IPR012674">
    <property type="entry name" value="Calycin"/>
</dbReference>
<feature type="chain" id="PRO_5003025225" description="Salivary lipocalin" evidence="7">
    <location>
        <begin position="19"/>
        <end position="214"/>
    </location>
</feature>
<feature type="signal peptide" evidence="7">
    <location>
        <begin position="1"/>
        <end position="18"/>
    </location>
</feature>